<organism evidence="2">
    <name type="scientific">Mus musculus</name>
    <name type="common">Mouse</name>
    <dbReference type="NCBI Taxonomy" id="10090"/>
    <lineage>
        <taxon>Eukaryota</taxon>
        <taxon>Metazoa</taxon>
        <taxon>Chordata</taxon>
        <taxon>Craniata</taxon>
        <taxon>Vertebrata</taxon>
        <taxon>Euteleostomi</taxon>
        <taxon>Mammalia</taxon>
        <taxon>Eutheria</taxon>
        <taxon>Euarchontoglires</taxon>
        <taxon>Glires</taxon>
        <taxon>Rodentia</taxon>
        <taxon>Myomorpha</taxon>
        <taxon>Muroidea</taxon>
        <taxon>Muridae</taxon>
        <taxon>Murinae</taxon>
        <taxon>Mus</taxon>
        <taxon>Mus</taxon>
    </lineage>
</organism>
<reference evidence="2" key="6">
    <citation type="submission" date="2004-04" db="EMBL/GenBank/DDBJ databases">
        <authorList>
            <person name="Arakawa T."/>
            <person name="Carninci P."/>
            <person name="Fukuda S."/>
            <person name="Hashizume W."/>
            <person name="Hayashida K."/>
            <person name="Hori F."/>
            <person name="Iida J."/>
            <person name="Imamura K."/>
            <person name="Imotani K."/>
            <person name="Itoh M."/>
            <person name="Kanagawa S."/>
            <person name="Kawai J."/>
            <person name="Kojima M."/>
            <person name="Konno H."/>
            <person name="Murata M."/>
            <person name="Nakamura M."/>
            <person name="Ninomiya N."/>
            <person name="Nishiyori H."/>
            <person name="Nomura K."/>
            <person name="Ohno M."/>
            <person name="Sakazume N."/>
            <person name="Sano H."/>
            <person name="Sasaki D."/>
            <person name="Shibata K."/>
            <person name="Shiraki T."/>
            <person name="Tagami M."/>
            <person name="Tagami Y."/>
            <person name="Waki K."/>
            <person name="Watahiki A."/>
            <person name="Muramatsu M."/>
            <person name="Hayashizaki Y."/>
        </authorList>
    </citation>
    <scope>NUCLEOTIDE SEQUENCE</scope>
    <source>
        <strain evidence="2">NOD</strain>
        <tissue evidence="2">Activated spleen</tissue>
    </source>
</reference>
<reference evidence="2" key="5">
    <citation type="journal article" date="2002" name="Nature">
        <title>Analysis of the mouse transcriptome based on functional annotation of 60,770 full-length cDNAs.</title>
        <authorList>
            <consortium name="The FANTOM Consortium and the RIKEN Genome Exploration Research Group Phase I and II Team"/>
        </authorList>
    </citation>
    <scope>NUCLEOTIDE SEQUENCE</scope>
    <source>
        <strain evidence="2">NOD</strain>
        <tissue evidence="2">Activated spleen</tissue>
    </source>
</reference>
<feature type="region of interest" description="Disordered" evidence="1">
    <location>
        <begin position="94"/>
        <end position="114"/>
    </location>
</feature>
<feature type="non-terminal residue" evidence="2">
    <location>
        <position position="1"/>
    </location>
</feature>
<reference evidence="2" key="7">
    <citation type="journal article" date="2005" name="Science">
        <title>The Transcriptional Landscape of the Mammalian Genome.</title>
        <authorList>
            <consortium name="The FANTOM Consortium"/>
            <consortium name="Riken Genome Exploration Research Group and Genome Science Group (Genome Network Project Core Group)"/>
        </authorList>
    </citation>
    <scope>NUCLEOTIDE SEQUENCE</scope>
    <source>
        <strain evidence="2">NOD</strain>
        <tissue evidence="2">Activated spleen</tissue>
    </source>
</reference>
<protein>
    <submittedName>
        <fullName evidence="2">Uncharacterized protein</fullName>
    </submittedName>
</protein>
<feature type="region of interest" description="Disordered" evidence="1">
    <location>
        <begin position="49"/>
        <end position="74"/>
    </location>
</feature>
<reference evidence="2" key="1">
    <citation type="journal article" date="1999" name="Methods Enzymol.">
        <title>High-efficiency full-length cDNA cloning.</title>
        <authorList>
            <person name="Carninci P."/>
            <person name="Hayashizaki Y."/>
        </authorList>
    </citation>
    <scope>NUCLEOTIDE SEQUENCE</scope>
    <source>
        <strain evidence="2">NOD</strain>
        <tissue evidence="2">Activated spleen</tissue>
    </source>
</reference>
<dbReference type="EMBL" id="AK172535">
    <property type="protein sequence ID" value="BAE43055.1"/>
    <property type="molecule type" value="mRNA"/>
</dbReference>
<name>Q3T9G5_MOUSE</name>
<reference evidence="2" key="3">
    <citation type="journal article" date="2000" name="Genome Res.">
        <title>RIKEN integrated sequence analysis (RISA) system--384-format sequencing pipeline with 384 multicapillary sequencer.</title>
        <authorList>
            <person name="Shibata K."/>
            <person name="Itoh M."/>
            <person name="Aizawa K."/>
            <person name="Nagaoka S."/>
            <person name="Sasaki N."/>
            <person name="Carninci P."/>
            <person name="Konno H."/>
            <person name="Akiyama J."/>
            <person name="Nishi K."/>
            <person name="Kitsunai T."/>
            <person name="Tashiro H."/>
            <person name="Itoh M."/>
            <person name="Sumi N."/>
            <person name="Ishii Y."/>
            <person name="Nakamura S."/>
            <person name="Hazama M."/>
            <person name="Nishine T."/>
            <person name="Harada A."/>
            <person name="Yamamoto R."/>
            <person name="Matsumoto H."/>
            <person name="Sakaguchi S."/>
            <person name="Ikegami T."/>
            <person name="Kashiwagi K."/>
            <person name="Fujiwake S."/>
            <person name="Inoue K."/>
            <person name="Togawa Y."/>
            <person name="Izawa M."/>
            <person name="Ohara E."/>
            <person name="Watahiki M."/>
            <person name="Yoneda Y."/>
            <person name="Ishikawa T."/>
            <person name="Ozawa K."/>
            <person name="Tanaka T."/>
            <person name="Matsuura S."/>
            <person name="Kawai J."/>
            <person name="Okazaki Y."/>
            <person name="Muramatsu M."/>
            <person name="Inoue Y."/>
            <person name="Kira A."/>
            <person name="Hayashizaki Y."/>
        </authorList>
    </citation>
    <scope>NUCLEOTIDE SEQUENCE</scope>
    <source>
        <strain evidence="2">NOD</strain>
        <tissue evidence="2">Activated spleen</tissue>
    </source>
</reference>
<accession>Q3T9G5</accession>
<evidence type="ECO:0000313" key="2">
    <source>
        <dbReference type="EMBL" id="BAE43055.1"/>
    </source>
</evidence>
<proteinExistence type="evidence at transcript level"/>
<sequence length="205" mass="21440">GPAWSPCGPREPSAQPRLVAKPAGAVLEATHRANRRLCVRGASSRWEAQPAIAGGGTRRCRGPGSRRSSGGNGARVGAGGLLAGLGCLSISAVSGKGGGGRAGRRGLRRAGSGTCAQDLRPVAPRVCPARPGPGVEQQRPGTLFPMCRFWGGVPFPLRIGPWLKEPNPLVRVWLLLCRCGAGVFHRAVWQRPDLSTKLPVIKTLV</sequence>
<reference evidence="2" key="8">
    <citation type="journal article" date="2005" name="Science">
        <title>Antisense Transcription in the Mammalian Transcriptome.</title>
        <authorList>
            <consortium name="RIKEN Genome Exploration Research Group and Genome Science Group (Genome Network Project Core Group) and the FANTOM Consortium"/>
        </authorList>
    </citation>
    <scope>NUCLEOTIDE SEQUENCE</scope>
    <source>
        <strain evidence="2">NOD</strain>
        <tissue evidence="2">Activated spleen</tissue>
    </source>
</reference>
<reference evidence="2" key="2">
    <citation type="journal article" date="2000" name="Genome Res.">
        <title>Normalization and subtraction of cap-trapper-selected cDNAs to prepare full-length cDNA libraries for rapid discovery of new genes.</title>
        <authorList>
            <person name="Carninci P."/>
            <person name="Shibata Y."/>
            <person name="Hayatsu N."/>
            <person name="Sugahara Y."/>
            <person name="Shibata K."/>
            <person name="Itoh M."/>
            <person name="Konno H."/>
            <person name="Okazaki Y."/>
            <person name="Muramatsu M."/>
            <person name="Hayashizaki Y."/>
        </authorList>
    </citation>
    <scope>NUCLEOTIDE SEQUENCE</scope>
    <source>
        <strain evidence="2">NOD</strain>
        <tissue evidence="2">Activated spleen</tissue>
    </source>
</reference>
<dbReference type="AlphaFoldDB" id="Q3T9G5"/>
<evidence type="ECO:0000256" key="1">
    <source>
        <dbReference type="SAM" id="MobiDB-lite"/>
    </source>
</evidence>
<reference evidence="2" key="4">
    <citation type="journal article" date="2001" name="Nature">
        <title>Functional annotation of a full-length mouse cDNA collection.</title>
        <authorList>
            <consortium name="The RIKEN Genome Exploration Research Group Phase II Team and the FANTOM Consortium"/>
        </authorList>
    </citation>
    <scope>NUCLEOTIDE SEQUENCE</scope>
    <source>
        <strain evidence="2">NOD</strain>
        <tissue evidence="2">Activated spleen</tissue>
    </source>
</reference>